<dbReference type="EMBL" id="CM042054">
    <property type="protein sequence ID" value="KAI3706230.1"/>
    <property type="molecule type" value="Genomic_DNA"/>
</dbReference>
<accession>A0ACB9A9F4</accession>
<protein>
    <submittedName>
        <fullName evidence="1">Uncharacterized protein</fullName>
    </submittedName>
</protein>
<dbReference type="Proteomes" id="UP001055879">
    <property type="component" value="Linkage Group LG08"/>
</dbReference>
<sequence length="483" mass="53799">MGYQYQQTDLRIYKAVFDDNWDFVSNTFKVQPELRTNPINHRLETPLMIAMGTNRSHNFVRNLLSSLSTDNLISGAVAAENDEGDTALHYAAKVGNMIDAKLLISCSSNPEIALHKDKKGNTPLLYAASLGRNKEMLEYLYSLTGVFSPPKSEISTQSLVRGHLFNNAIDAGFLEKSNHDTAWTIFGSTIATAVEYGIYEVIEECVIACPSVIWSGFEELLLFHEAIKQRREQVYNLVYQMTSYKALVLSHVDDKTNENALHIAAKLAPSNRLNTITGAALQMQRELQWFEEIKSFVAPSLKRAANSDGKTPRMVFIDEHKKLLKEGKEWMKDTASSSTVVAALIVTMAFAAVFTLPGGEENKGKIAFMLFIISDATALFSSATSTLLFLGILTSRYAEKDFLHVLPKRLMSGLFTLFLSLAATMITFSATLALVLQDQLKWIAVPLVIITSIPVGMFVLLQYPLLIELFFSTYGPSIFPTRE</sequence>
<evidence type="ECO:0000313" key="2">
    <source>
        <dbReference type="Proteomes" id="UP001055879"/>
    </source>
</evidence>
<reference evidence="2" key="1">
    <citation type="journal article" date="2022" name="Mol. Ecol. Resour.">
        <title>The genomes of chicory, endive, great burdock and yacon provide insights into Asteraceae palaeo-polyploidization history and plant inulin production.</title>
        <authorList>
            <person name="Fan W."/>
            <person name="Wang S."/>
            <person name="Wang H."/>
            <person name="Wang A."/>
            <person name="Jiang F."/>
            <person name="Liu H."/>
            <person name="Zhao H."/>
            <person name="Xu D."/>
            <person name="Zhang Y."/>
        </authorList>
    </citation>
    <scope>NUCLEOTIDE SEQUENCE [LARGE SCALE GENOMIC DNA]</scope>
    <source>
        <strain evidence="2">cv. Niubang</strain>
    </source>
</reference>
<organism evidence="1 2">
    <name type="scientific">Arctium lappa</name>
    <name type="common">Greater burdock</name>
    <name type="synonym">Lappa major</name>
    <dbReference type="NCBI Taxonomy" id="4217"/>
    <lineage>
        <taxon>Eukaryota</taxon>
        <taxon>Viridiplantae</taxon>
        <taxon>Streptophyta</taxon>
        <taxon>Embryophyta</taxon>
        <taxon>Tracheophyta</taxon>
        <taxon>Spermatophyta</taxon>
        <taxon>Magnoliopsida</taxon>
        <taxon>eudicotyledons</taxon>
        <taxon>Gunneridae</taxon>
        <taxon>Pentapetalae</taxon>
        <taxon>asterids</taxon>
        <taxon>campanulids</taxon>
        <taxon>Asterales</taxon>
        <taxon>Asteraceae</taxon>
        <taxon>Carduoideae</taxon>
        <taxon>Cardueae</taxon>
        <taxon>Arctiinae</taxon>
        <taxon>Arctium</taxon>
    </lineage>
</organism>
<evidence type="ECO:0000313" key="1">
    <source>
        <dbReference type="EMBL" id="KAI3706230.1"/>
    </source>
</evidence>
<comment type="caution">
    <text evidence="1">The sequence shown here is derived from an EMBL/GenBank/DDBJ whole genome shotgun (WGS) entry which is preliminary data.</text>
</comment>
<reference evidence="1 2" key="2">
    <citation type="journal article" date="2022" name="Mol. Ecol. Resour.">
        <title>The genomes of chicory, endive, great burdock and yacon provide insights into Asteraceae paleo-polyploidization history and plant inulin production.</title>
        <authorList>
            <person name="Fan W."/>
            <person name="Wang S."/>
            <person name="Wang H."/>
            <person name="Wang A."/>
            <person name="Jiang F."/>
            <person name="Liu H."/>
            <person name="Zhao H."/>
            <person name="Xu D."/>
            <person name="Zhang Y."/>
        </authorList>
    </citation>
    <scope>NUCLEOTIDE SEQUENCE [LARGE SCALE GENOMIC DNA]</scope>
    <source>
        <strain evidence="2">cv. Niubang</strain>
    </source>
</reference>
<name>A0ACB9A9F4_ARCLA</name>
<proteinExistence type="predicted"/>
<keyword evidence="2" id="KW-1185">Reference proteome</keyword>
<gene>
    <name evidence="1" type="ORF">L6452_23829</name>
</gene>